<dbReference type="SUPFAM" id="SSF81321">
    <property type="entry name" value="Family A G protein-coupled receptor-like"/>
    <property type="match status" value="1"/>
</dbReference>
<dbReference type="Pfam" id="PF10326">
    <property type="entry name" value="7TM_GPCR_Str"/>
    <property type="match status" value="1"/>
</dbReference>
<feature type="transmembrane region" description="Helical" evidence="1">
    <location>
        <begin position="20"/>
        <end position="44"/>
    </location>
</feature>
<dbReference type="WBParaSite" id="PSU_v2.g8873.t1">
    <property type="protein sequence ID" value="PSU_v2.g8873.t1"/>
    <property type="gene ID" value="PSU_v2.g8873"/>
</dbReference>
<organism evidence="2 3">
    <name type="scientific">Panagrolaimus superbus</name>
    <dbReference type="NCBI Taxonomy" id="310955"/>
    <lineage>
        <taxon>Eukaryota</taxon>
        <taxon>Metazoa</taxon>
        <taxon>Ecdysozoa</taxon>
        <taxon>Nematoda</taxon>
        <taxon>Chromadorea</taxon>
        <taxon>Rhabditida</taxon>
        <taxon>Tylenchina</taxon>
        <taxon>Panagrolaimomorpha</taxon>
        <taxon>Panagrolaimoidea</taxon>
        <taxon>Panagrolaimidae</taxon>
        <taxon>Panagrolaimus</taxon>
    </lineage>
</organism>
<reference evidence="3" key="1">
    <citation type="submission" date="2022-11" db="UniProtKB">
        <authorList>
            <consortium name="WormBaseParasite"/>
        </authorList>
    </citation>
    <scope>IDENTIFICATION</scope>
</reference>
<dbReference type="Proteomes" id="UP000887577">
    <property type="component" value="Unplaced"/>
</dbReference>
<dbReference type="PANTHER" id="PTHR22943:SF248">
    <property type="entry name" value="SEVEN TM RECEPTOR"/>
    <property type="match status" value="1"/>
</dbReference>
<name>A0A914ZAC3_9BILA</name>
<dbReference type="AlphaFoldDB" id="A0A914ZAC3"/>
<keyword evidence="2" id="KW-1185">Reference proteome</keyword>
<dbReference type="PANTHER" id="PTHR22943">
    <property type="entry name" value="7-TRANSMEMBRANE DOMAIN RECEPTOR C.ELEGANS"/>
    <property type="match status" value="1"/>
</dbReference>
<keyword evidence="1" id="KW-0812">Transmembrane</keyword>
<keyword evidence="1" id="KW-0472">Membrane</keyword>
<keyword evidence="1" id="KW-1133">Transmembrane helix</keyword>
<accession>A0A914ZAC3</accession>
<evidence type="ECO:0000313" key="2">
    <source>
        <dbReference type="Proteomes" id="UP000887577"/>
    </source>
</evidence>
<dbReference type="InterPro" id="IPR019428">
    <property type="entry name" value="7TM_GPCR_serpentine_rcpt_Str"/>
</dbReference>
<evidence type="ECO:0000256" key="1">
    <source>
        <dbReference type="SAM" id="Phobius"/>
    </source>
</evidence>
<feature type="transmembrane region" description="Helical" evidence="1">
    <location>
        <begin position="50"/>
        <end position="74"/>
    </location>
</feature>
<sequence>MESHMSVQTHDIHQQMTRILIVQATVPLIVCFLPIGITLTMVFLRASNPGVGICVSLLLSWIPATNSTMTIIFVKSYRNVVIDFFHKCFSKNYRASVFAASVEASESKRNAASHIF</sequence>
<proteinExistence type="predicted"/>
<protein>
    <submittedName>
        <fullName evidence="3">G protein-coupled receptor</fullName>
    </submittedName>
</protein>
<evidence type="ECO:0000313" key="3">
    <source>
        <dbReference type="WBParaSite" id="PSU_v2.g8873.t1"/>
    </source>
</evidence>